<evidence type="ECO:0000256" key="4">
    <source>
        <dbReference type="ARBA" id="ARBA00022553"/>
    </source>
</evidence>
<dbReference type="SUPFAM" id="SSF55874">
    <property type="entry name" value="ATPase domain of HSP90 chaperone/DNA topoisomerase II/histidine kinase"/>
    <property type="match status" value="1"/>
</dbReference>
<keyword evidence="10" id="KW-1133">Transmembrane helix</keyword>
<dbReference type="InterPro" id="IPR004358">
    <property type="entry name" value="Sig_transdc_His_kin-like_C"/>
</dbReference>
<evidence type="ECO:0000259" key="13">
    <source>
        <dbReference type="PROSITE" id="PS50109"/>
    </source>
</evidence>
<evidence type="ECO:0000256" key="9">
    <source>
        <dbReference type="ARBA" id="ARBA00022840"/>
    </source>
</evidence>
<evidence type="ECO:0000313" key="15">
    <source>
        <dbReference type="Proteomes" id="UP001162734"/>
    </source>
</evidence>
<dbReference type="Gene3D" id="3.30.450.20">
    <property type="entry name" value="PAS domain"/>
    <property type="match status" value="2"/>
</dbReference>
<dbReference type="EMBL" id="AP025592">
    <property type="protein sequence ID" value="BDG10172.1"/>
    <property type="molecule type" value="Genomic_DNA"/>
</dbReference>
<dbReference type="CDD" id="cd00082">
    <property type="entry name" value="HisKA"/>
    <property type="match status" value="1"/>
</dbReference>
<gene>
    <name evidence="14" type="ORF">AMPC_32850</name>
</gene>
<comment type="catalytic activity">
    <reaction evidence="1">
        <text>ATP + protein L-histidine = ADP + protein N-phospho-L-histidine.</text>
        <dbReference type="EC" id="2.7.13.3"/>
    </reaction>
</comment>
<dbReference type="InterPro" id="IPR013656">
    <property type="entry name" value="PAS_4"/>
</dbReference>
<protein>
    <recommendedName>
        <fullName evidence="3">histidine kinase</fullName>
        <ecNumber evidence="3">2.7.13.3</ecNumber>
    </recommendedName>
</protein>
<dbReference type="SMART" id="SM00388">
    <property type="entry name" value="HisKA"/>
    <property type="match status" value="1"/>
</dbReference>
<dbReference type="NCBIfam" id="TIGR00229">
    <property type="entry name" value="sensory_box"/>
    <property type="match status" value="1"/>
</dbReference>
<keyword evidence="12" id="KW-0472">Membrane</keyword>
<dbReference type="InterPro" id="IPR003661">
    <property type="entry name" value="HisK_dim/P_dom"/>
</dbReference>
<comment type="subcellular location">
    <subcellularLocation>
        <location evidence="2">Membrane</location>
        <topology evidence="2">Multi-pass membrane protein</topology>
    </subcellularLocation>
</comment>
<dbReference type="SUPFAM" id="SSF47384">
    <property type="entry name" value="Homodimeric domain of signal transducing histidine kinase"/>
    <property type="match status" value="1"/>
</dbReference>
<evidence type="ECO:0000256" key="1">
    <source>
        <dbReference type="ARBA" id="ARBA00000085"/>
    </source>
</evidence>
<dbReference type="SMART" id="SM00387">
    <property type="entry name" value="HATPase_c"/>
    <property type="match status" value="1"/>
</dbReference>
<evidence type="ECO:0000256" key="2">
    <source>
        <dbReference type="ARBA" id="ARBA00004141"/>
    </source>
</evidence>
<dbReference type="InterPro" id="IPR035965">
    <property type="entry name" value="PAS-like_dom_sf"/>
</dbReference>
<dbReference type="Gene3D" id="1.10.287.130">
    <property type="match status" value="1"/>
</dbReference>
<dbReference type="SMART" id="SM00091">
    <property type="entry name" value="PAS"/>
    <property type="match status" value="2"/>
</dbReference>
<dbReference type="Pfam" id="PF08448">
    <property type="entry name" value="PAS_4"/>
    <property type="match status" value="2"/>
</dbReference>
<dbReference type="SUPFAM" id="SSF55785">
    <property type="entry name" value="PYP-like sensor domain (PAS domain)"/>
    <property type="match status" value="2"/>
</dbReference>
<keyword evidence="7" id="KW-0547">Nucleotide-binding</keyword>
<keyword evidence="6" id="KW-0812">Transmembrane</keyword>
<keyword evidence="5" id="KW-0808">Transferase</keyword>
<evidence type="ECO:0000256" key="11">
    <source>
        <dbReference type="ARBA" id="ARBA00023012"/>
    </source>
</evidence>
<dbReference type="CDD" id="cd00130">
    <property type="entry name" value="PAS"/>
    <property type="match status" value="1"/>
</dbReference>
<dbReference type="PRINTS" id="PR00344">
    <property type="entry name" value="BCTRLSENSOR"/>
</dbReference>
<accession>A0ABN6NAA1</accession>
<sequence length="499" mass="55080">MVTGGIRMRPEDAGAAEVALPAEEILQALPSAIAVLEPDLPELRYRYVNSAYQQLRPDRAMVGRTVSEVWPEYAAEWLRLAAQVLEGGQRYQAADVPFFRGRPGAPPREVWYSFTFDRLAARPPRPAELLVQVVETTAHVEQRRSAMRLAQAASRSASLLDALFSAAPLGLAFVDRDLRFERVNAALAALDGVAVKEHLGRPVQELLPGCRGEARARDFRRILETGEPMLDVELEGDTPGRPGDVRAWRESWFPVHQGDEVVGLGVVVADVTAERRIAELQKNLMGLVSHDLRTPLSAIRTGVHLLFQQGGPEERRSRILSRMSSSADRMQSIIHDLLDFSRIQASGGLAISRRPARIEEVCARAVQEVRELKPSCDVRLTSHGDGAGEWDPERLVQVVSNLVTNAVQHSRPGAPVLVAAEGLADEVRVEVRNQGEPIPEELRRRLFRPFSRGPRAGSFGLGLYIVREIVRSHGGAVEVRSTPEEGTSFTVRLPRRAAP</sequence>
<dbReference type="InterPro" id="IPR000014">
    <property type="entry name" value="PAS"/>
</dbReference>
<keyword evidence="9" id="KW-0067">ATP-binding</keyword>
<evidence type="ECO:0000256" key="3">
    <source>
        <dbReference type="ARBA" id="ARBA00012438"/>
    </source>
</evidence>
<dbReference type="Pfam" id="PF02518">
    <property type="entry name" value="HATPase_c"/>
    <property type="match status" value="1"/>
</dbReference>
<evidence type="ECO:0000256" key="12">
    <source>
        <dbReference type="ARBA" id="ARBA00023136"/>
    </source>
</evidence>
<dbReference type="InterPro" id="IPR050351">
    <property type="entry name" value="BphY/WalK/GraS-like"/>
</dbReference>
<name>A0ABN6NAA1_9BACT</name>
<evidence type="ECO:0000313" key="14">
    <source>
        <dbReference type="EMBL" id="BDG10172.1"/>
    </source>
</evidence>
<proteinExistence type="predicted"/>
<dbReference type="Pfam" id="PF00512">
    <property type="entry name" value="HisKA"/>
    <property type="match status" value="1"/>
</dbReference>
<keyword evidence="4" id="KW-0597">Phosphoprotein</keyword>
<evidence type="ECO:0000256" key="6">
    <source>
        <dbReference type="ARBA" id="ARBA00022692"/>
    </source>
</evidence>
<dbReference type="PANTHER" id="PTHR42878">
    <property type="entry name" value="TWO-COMPONENT HISTIDINE KINASE"/>
    <property type="match status" value="1"/>
</dbReference>
<dbReference type="InterPro" id="IPR036097">
    <property type="entry name" value="HisK_dim/P_sf"/>
</dbReference>
<evidence type="ECO:0000256" key="8">
    <source>
        <dbReference type="ARBA" id="ARBA00022777"/>
    </source>
</evidence>
<keyword evidence="15" id="KW-1185">Reference proteome</keyword>
<evidence type="ECO:0000256" key="7">
    <source>
        <dbReference type="ARBA" id="ARBA00022741"/>
    </source>
</evidence>
<organism evidence="14 15">
    <name type="scientific">Anaeromyxobacter paludicola</name>
    <dbReference type="NCBI Taxonomy" id="2918171"/>
    <lineage>
        <taxon>Bacteria</taxon>
        <taxon>Pseudomonadati</taxon>
        <taxon>Myxococcota</taxon>
        <taxon>Myxococcia</taxon>
        <taxon>Myxococcales</taxon>
        <taxon>Cystobacterineae</taxon>
        <taxon>Anaeromyxobacteraceae</taxon>
        <taxon>Anaeromyxobacter</taxon>
    </lineage>
</organism>
<evidence type="ECO:0000256" key="10">
    <source>
        <dbReference type="ARBA" id="ARBA00022989"/>
    </source>
</evidence>
<dbReference type="CDD" id="cd00075">
    <property type="entry name" value="HATPase"/>
    <property type="match status" value="1"/>
</dbReference>
<dbReference type="InterPro" id="IPR005467">
    <property type="entry name" value="His_kinase_dom"/>
</dbReference>
<dbReference type="PANTHER" id="PTHR42878:SF7">
    <property type="entry name" value="SENSOR HISTIDINE KINASE GLRK"/>
    <property type="match status" value="1"/>
</dbReference>
<feature type="domain" description="Histidine kinase" evidence="13">
    <location>
        <begin position="287"/>
        <end position="497"/>
    </location>
</feature>
<keyword evidence="8" id="KW-0418">Kinase</keyword>
<evidence type="ECO:0000256" key="5">
    <source>
        <dbReference type="ARBA" id="ARBA00022679"/>
    </source>
</evidence>
<dbReference type="InterPro" id="IPR036890">
    <property type="entry name" value="HATPase_C_sf"/>
</dbReference>
<dbReference type="Gene3D" id="3.30.565.10">
    <property type="entry name" value="Histidine kinase-like ATPase, C-terminal domain"/>
    <property type="match status" value="1"/>
</dbReference>
<dbReference type="InterPro" id="IPR003594">
    <property type="entry name" value="HATPase_dom"/>
</dbReference>
<dbReference type="EC" id="2.7.13.3" evidence="3"/>
<keyword evidence="11" id="KW-0902">Two-component regulatory system</keyword>
<dbReference type="PROSITE" id="PS50109">
    <property type="entry name" value="HIS_KIN"/>
    <property type="match status" value="1"/>
</dbReference>
<reference evidence="15" key="1">
    <citation type="journal article" date="2022" name="Int. J. Syst. Evol. Microbiol.">
        <title>Anaeromyxobacter oryzae sp. nov., Anaeromyxobacter diazotrophicus sp. nov. and Anaeromyxobacter paludicola sp. nov., isolated from paddy soils.</title>
        <authorList>
            <person name="Itoh H."/>
            <person name="Xu Z."/>
            <person name="Mise K."/>
            <person name="Masuda Y."/>
            <person name="Ushijima N."/>
            <person name="Hayakawa C."/>
            <person name="Shiratori Y."/>
            <person name="Senoo K."/>
        </authorList>
    </citation>
    <scope>NUCLEOTIDE SEQUENCE [LARGE SCALE GENOMIC DNA]</scope>
    <source>
        <strain evidence="15">Red630</strain>
    </source>
</reference>
<dbReference type="Proteomes" id="UP001162734">
    <property type="component" value="Chromosome"/>
</dbReference>